<sequence length="231" mass="26689">MHRALSFLIKLEGLFHDVKSIIQAAGLSFDASTEVIPATDLFGAPCSFYRINGMYKLAIEEWLKKHSQPDLFSPTYVRDIARKDLSSTSLYPTLGLDTTLPQYRPESDKTHRRTPRPSQNEYPVWYFFYDTLLDKAILARLFGSDFHAPFRVAKIRGGTVRTMGKYNALVDDETGRNVVRGKAMRVQTREHEERLRAYETNVYEVVRCKIEVGQNEFIKGLTFRFIAEFMD</sequence>
<dbReference type="InterPro" id="IPR036568">
    <property type="entry name" value="GGCT-like_sf"/>
</dbReference>
<gene>
    <name evidence="6" type="ORF">FIE12Z_3355</name>
</gene>
<dbReference type="SUPFAM" id="SSF110857">
    <property type="entry name" value="Gamma-glutamyl cyclotransferase-like"/>
    <property type="match status" value="1"/>
</dbReference>
<dbReference type="InterPro" id="IPR013024">
    <property type="entry name" value="GGCT-like"/>
</dbReference>
<evidence type="ECO:0000313" key="7">
    <source>
        <dbReference type="Proteomes" id="UP000265631"/>
    </source>
</evidence>
<dbReference type="Proteomes" id="UP000265631">
    <property type="component" value="Unassembled WGS sequence"/>
</dbReference>
<protein>
    <recommendedName>
        <fullName evidence="3">Putative gamma-glutamylcyclotransferase</fullName>
    </recommendedName>
</protein>
<evidence type="ECO:0000256" key="4">
    <source>
        <dbReference type="SAM" id="MobiDB-lite"/>
    </source>
</evidence>
<dbReference type="InterPro" id="IPR009288">
    <property type="entry name" value="AIG2-like_dom"/>
</dbReference>
<dbReference type="PANTHER" id="PTHR31544">
    <property type="entry name" value="AIG2-LIKE PROTEIN D"/>
    <property type="match status" value="1"/>
</dbReference>
<organism evidence="6 7">
    <name type="scientific">Fusarium flagelliforme</name>
    <dbReference type="NCBI Taxonomy" id="2675880"/>
    <lineage>
        <taxon>Eukaryota</taxon>
        <taxon>Fungi</taxon>
        <taxon>Dikarya</taxon>
        <taxon>Ascomycota</taxon>
        <taxon>Pezizomycotina</taxon>
        <taxon>Sordariomycetes</taxon>
        <taxon>Hypocreomycetidae</taxon>
        <taxon>Hypocreales</taxon>
        <taxon>Nectriaceae</taxon>
        <taxon>Fusarium</taxon>
        <taxon>Fusarium incarnatum-equiseti species complex</taxon>
    </lineage>
</organism>
<dbReference type="PANTHER" id="PTHR31544:SF4">
    <property type="entry name" value="GAMMA-GLUTAMYLCYCLOTRANSFERASE-RELATED"/>
    <property type="match status" value="1"/>
</dbReference>
<feature type="region of interest" description="Disordered" evidence="4">
    <location>
        <begin position="96"/>
        <end position="117"/>
    </location>
</feature>
<feature type="domain" description="Gamma-glutamylcyclotransferase AIG2-like" evidence="5">
    <location>
        <begin position="126"/>
        <end position="223"/>
    </location>
</feature>
<reference evidence="6 7" key="1">
    <citation type="journal article" date="2018" name="PLoS Pathog.">
        <title>Evolution of structural diversity of trichothecenes, a family of toxins produced by plant pathogenic and entomopathogenic fungi.</title>
        <authorList>
            <person name="Proctor R.H."/>
            <person name="McCormick S.P."/>
            <person name="Kim H.S."/>
            <person name="Cardoza R.E."/>
            <person name="Stanley A.M."/>
            <person name="Lindo L."/>
            <person name="Kelly A."/>
            <person name="Brown D.W."/>
            <person name="Lee T."/>
            <person name="Vaughan M.M."/>
            <person name="Alexander N.J."/>
            <person name="Busman M."/>
            <person name="Gutierrez S."/>
        </authorList>
    </citation>
    <scope>NUCLEOTIDE SEQUENCE [LARGE SCALE GENOMIC DNA]</scope>
    <source>
        <strain evidence="6 7">NRRL 13405</strain>
    </source>
</reference>
<name>A0A395MX07_9HYPO</name>
<keyword evidence="2" id="KW-0808">Transferase</keyword>
<dbReference type="GO" id="GO:0016740">
    <property type="term" value="F:transferase activity"/>
    <property type="evidence" value="ECO:0007669"/>
    <property type="project" value="UniProtKB-KW"/>
</dbReference>
<evidence type="ECO:0000256" key="3">
    <source>
        <dbReference type="ARBA" id="ARBA00030602"/>
    </source>
</evidence>
<evidence type="ECO:0000259" key="5">
    <source>
        <dbReference type="Pfam" id="PF06094"/>
    </source>
</evidence>
<dbReference type="Gene3D" id="3.10.490.10">
    <property type="entry name" value="Gamma-glutamyl cyclotransferase-like"/>
    <property type="match status" value="1"/>
</dbReference>
<dbReference type="OrthoDB" id="3262926at2759"/>
<dbReference type="EMBL" id="PXXK01000067">
    <property type="protein sequence ID" value="RFN52424.1"/>
    <property type="molecule type" value="Genomic_DNA"/>
</dbReference>
<dbReference type="Pfam" id="PF06094">
    <property type="entry name" value="GGACT"/>
    <property type="match status" value="1"/>
</dbReference>
<evidence type="ECO:0000256" key="2">
    <source>
        <dbReference type="ARBA" id="ARBA00022679"/>
    </source>
</evidence>
<proteinExistence type="inferred from homology"/>
<keyword evidence="7" id="KW-1185">Reference proteome</keyword>
<evidence type="ECO:0000313" key="6">
    <source>
        <dbReference type="EMBL" id="RFN52424.1"/>
    </source>
</evidence>
<dbReference type="InterPro" id="IPR045038">
    <property type="entry name" value="AIG2-like"/>
</dbReference>
<evidence type="ECO:0000256" key="1">
    <source>
        <dbReference type="ARBA" id="ARBA00008861"/>
    </source>
</evidence>
<dbReference type="AlphaFoldDB" id="A0A395MX07"/>
<dbReference type="CDD" id="cd06661">
    <property type="entry name" value="GGCT_like"/>
    <property type="match status" value="1"/>
</dbReference>
<comment type="caution">
    <text evidence="6">The sequence shown here is derived from an EMBL/GenBank/DDBJ whole genome shotgun (WGS) entry which is preliminary data.</text>
</comment>
<comment type="similarity">
    <text evidence="1">Belongs to the gamma-glutamylcyclotransferase family.</text>
</comment>
<accession>A0A395MX07</accession>